<dbReference type="SUPFAM" id="SSF48452">
    <property type="entry name" value="TPR-like"/>
    <property type="match status" value="1"/>
</dbReference>
<name>A0ABW5D7S6_9BACT</name>
<evidence type="ECO:0000313" key="2">
    <source>
        <dbReference type="Proteomes" id="UP001597375"/>
    </source>
</evidence>
<reference evidence="2" key="1">
    <citation type="journal article" date="2019" name="Int. J. Syst. Evol. Microbiol.">
        <title>The Global Catalogue of Microorganisms (GCM) 10K type strain sequencing project: providing services to taxonomists for standard genome sequencing and annotation.</title>
        <authorList>
            <consortium name="The Broad Institute Genomics Platform"/>
            <consortium name="The Broad Institute Genome Sequencing Center for Infectious Disease"/>
            <person name="Wu L."/>
            <person name="Ma J."/>
        </authorList>
    </citation>
    <scope>NUCLEOTIDE SEQUENCE [LARGE SCALE GENOMIC DNA]</scope>
    <source>
        <strain evidence="2">CGMCC 4.7106</strain>
    </source>
</reference>
<comment type="caution">
    <text evidence="1">The sequence shown here is derived from an EMBL/GenBank/DDBJ whole genome shotgun (WGS) entry which is preliminary data.</text>
</comment>
<dbReference type="Gene3D" id="1.25.40.10">
    <property type="entry name" value="Tetratricopeptide repeat domain"/>
    <property type="match status" value="1"/>
</dbReference>
<dbReference type="InterPro" id="IPR011990">
    <property type="entry name" value="TPR-like_helical_dom_sf"/>
</dbReference>
<keyword evidence="2" id="KW-1185">Reference proteome</keyword>
<organism evidence="1 2">
    <name type="scientific">Luteolibacter algae</name>
    <dbReference type="NCBI Taxonomy" id="454151"/>
    <lineage>
        <taxon>Bacteria</taxon>
        <taxon>Pseudomonadati</taxon>
        <taxon>Verrucomicrobiota</taxon>
        <taxon>Verrucomicrobiia</taxon>
        <taxon>Verrucomicrobiales</taxon>
        <taxon>Verrucomicrobiaceae</taxon>
        <taxon>Luteolibacter</taxon>
    </lineage>
</organism>
<accession>A0ABW5D7S6</accession>
<dbReference type="EMBL" id="JBHUIT010000002">
    <property type="protein sequence ID" value="MFD2255730.1"/>
    <property type="molecule type" value="Genomic_DNA"/>
</dbReference>
<dbReference type="Pfam" id="PF13431">
    <property type="entry name" value="TPR_17"/>
    <property type="match status" value="1"/>
</dbReference>
<dbReference type="Proteomes" id="UP001597375">
    <property type="component" value="Unassembled WGS sequence"/>
</dbReference>
<protein>
    <submittedName>
        <fullName evidence="1">Tetratricopeptide repeat protein</fullName>
    </submittedName>
</protein>
<sequence length="118" mass="12818">MTTENLQDLFDDASGHLAIGELEEATALYRKCVAIDPSHFDSWHALSMVLLKTDQLKEALGASLQATSLQPNDLLAWTALSQIYVRMGNIPEAEAAKANSRILSMGGKVVRDQPPTGH</sequence>
<proteinExistence type="predicted"/>
<dbReference type="RefSeq" id="WP_386818386.1">
    <property type="nucleotide sequence ID" value="NZ_JBHUIT010000002.1"/>
</dbReference>
<evidence type="ECO:0000313" key="1">
    <source>
        <dbReference type="EMBL" id="MFD2255730.1"/>
    </source>
</evidence>
<gene>
    <name evidence="1" type="ORF">ACFSSA_03495</name>
</gene>